<sequence>MKTLRVLTGSNYLVERVVDLGQRNARFTKLLLTPIKHIWPNSISLTLAPPGYDLIHTVNAIPLLGNQPYFISVETFMPRMWPGNRLEESVFEYLGSQLLSKKCKKLLAFSKFAIRTMHNQNWKNHWWPGVSRKIELLYPSVSVKNAYPKKLSGHKIKLLAVGHDFLRKGFPSIAMAHSALKKLNIEIETTIVSSLRWSASDFIGPRCKALYAAEKKRLESSGVRIISSLPNKDVLKLMQEADFFVFPTLHDAFGFVVTESLSVGTPVIATSTCAIPEIVSDGVNGFLLPIDTDPVTHRWTWFDQLDAPGYTDAYLHQIEKSSQNIVDVIQKFLCDTDAYEELSYNALETARTKFHRDVQRKRLETLYDQI</sequence>
<protein>
    <submittedName>
        <fullName evidence="2">Putative Glycosyltransferase involved in cell wall bisynthesis</fullName>
    </submittedName>
</protein>
<dbReference type="Gene3D" id="3.40.50.2000">
    <property type="entry name" value="Glycogen Phosphorylase B"/>
    <property type="match status" value="1"/>
</dbReference>
<reference evidence="2" key="1">
    <citation type="submission" date="2018-07" db="EMBL/GenBank/DDBJ databases">
        <authorList>
            <person name="Quirk P.G."/>
            <person name="Krulwich T.A."/>
        </authorList>
    </citation>
    <scope>NUCLEOTIDE SEQUENCE</scope>
</reference>
<dbReference type="GO" id="GO:0016757">
    <property type="term" value="F:glycosyltransferase activity"/>
    <property type="evidence" value="ECO:0007669"/>
    <property type="project" value="InterPro"/>
</dbReference>
<dbReference type="EMBL" id="UIDG01000126">
    <property type="protein sequence ID" value="SUS05793.1"/>
    <property type="molecule type" value="Genomic_DNA"/>
</dbReference>
<evidence type="ECO:0000313" key="2">
    <source>
        <dbReference type="EMBL" id="SUS05793.1"/>
    </source>
</evidence>
<organism evidence="2">
    <name type="scientific">metagenome</name>
    <dbReference type="NCBI Taxonomy" id="256318"/>
    <lineage>
        <taxon>unclassified sequences</taxon>
        <taxon>metagenomes</taxon>
    </lineage>
</organism>
<name>A0A380TDR5_9ZZZZ</name>
<keyword evidence="2" id="KW-0808">Transferase</keyword>
<gene>
    <name evidence="2" type="ORF">DF3PB_2110002</name>
</gene>
<dbReference type="AlphaFoldDB" id="A0A380TDR5"/>
<accession>A0A380TDR5</accession>
<proteinExistence type="predicted"/>
<dbReference type="CDD" id="cd03801">
    <property type="entry name" value="GT4_PimA-like"/>
    <property type="match status" value="1"/>
</dbReference>
<dbReference type="SUPFAM" id="SSF53756">
    <property type="entry name" value="UDP-Glycosyltransferase/glycogen phosphorylase"/>
    <property type="match status" value="1"/>
</dbReference>
<dbReference type="InterPro" id="IPR001296">
    <property type="entry name" value="Glyco_trans_1"/>
</dbReference>
<dbReference type="PANTHER" id="PTHR12526">
    <property type="entry name" value="GLYCOSYLTRANSFERASE"/>
    <property type="match status" value="1"/>
</dbReference>
<evidence type="ECO:0000259" key="1">
    <source>
        <dbReference type="Pfam" id="PF00534"/>
    </source>
</evidence>
<dbReference type="Pfam" id="PF00534">
    <property type="entry name" value="Glycos_transf_1"/>
    <property type="match status" value="1"/>
</dbReference>
<feature type="domain" description="Glycosyl transferase family 1" evidence="1">
    <location>
        <begin position="153"/>
        <end position="289"/>
    </location>
</feature>